<organism evidence="9 10">
    <name type="scientific">Streptacidiphilus jiangxiensis</name>
    <dbReference type="NCBI Taxonomy" id="235985"/>
    <lineage>
        <taxon>Bacteria</taxon>
        <taxon>Bacillati</taxon>
        <taxon>Actinomycetota</taxon>
        <taxon>Actinomycetes</taxon>
        <taxon>Kitasatosporales</taxon>
        <taxon>Streptomycetaceae</taxon>
        <taxon>Streptacidiphilus</taxon>
    </lineage>
</organism>
<feature type="compositionally biased region" description="Polar residues" evidence="6">
    <location>
        <begin position="197"/>
        <end position="206"/>
    </location>
</feature>
<dbReference type="InterPro" id="IPR038765">
    <property type="entry name" value="Papain-like_cys_pep_sf"/>
</dbReference>
<accession>A0A1H7WST3</accession>
<dbReference type="PROSITE" id="PS51935">
    <property type="entry name" value="NLPC_P60"/>
    <property type="match status" value="1"/>
</dbReference>
<proteinExistence type="inferred from homology"/>
<dbReference type="PANTHER" id="PTHR47359">
    <property type="entry name" value="PEPTIDOGLYCAN DL-ENDOPEPTIDASE CWLO"/>
    <property type="match status" value="1"/>
</dbReference>
<evidence type="ECO:0000256" key="1">
    <source>
        <dbReference type="ARBA" id="ARBA00007074"/>
    </source>
</evidence>
<reference evidence="10" key="1">
    <citation type="submission" date="2016-10" db="EMBL/GenBank/DDBJ databases">
        <authorList>
            <person name="Varghese N."/>
        </authorList>
    </citation>
    <scope>NUCLEOTIDE SEQUENCE [LARGE SCALE GENOMIC DNA]</scope>
    <source>
        <strain evidence="10">DSM 45096 / BCRC 16803 / CGMCC 4.1857 / CIP 109030 / JCM 12277 / KCTC 19219 / NBRC 100920 / 33214</strain>
    </source>
</reference>
<dbReference type="EMBL" id="FOAZ01000021">
    <property type="protein sequence ID" value="SEM24553.1"/>
    <property type="molecule type" value="Genomic_DNA"/>
</dbReference>
<dbReference type="AlphaFoldDB" id="A0A1H7WST3"/>
<keyword evidence="4" id="KW-0788">Thiol protease</keyword>
<evidence type="ECO:0000259" key="8">
    <source>
        <dbReference type="PROSITE" id="PS51935"/>
    </source>
</evidence>
<feature type="signal peptide" evidence="7">
    <location>
        <begin position="1"/>
        <end position="37"/>
    </location>
</feature>
<evidence type="ECO:0000313" key="9">
    <source>
        <dbReference type="EMBL" id="SEM24553.1"/>
    </source>
</evidence>
<dbReference type="eggNOG" id="COG0791">
    <property type="taxonomic scope" value="Bacteria"/>
</dbReference>
<dbReference type="STRING" id="235985.SAMN05414137_121118"/>
<feature type="domain" description="NlpC/P60" evidence="8">
    <location>
        <begin position="221"/>
        <end position="336"/>
    </location>
</feature>
<dbReference type="InterPro" id="IPR051794">
    <property type="entry name" value="PG_Endopeptidase_C40"/>
</dbReference>
<evidence type="ECO:0000256" key="3">
    <source>
        <dbReference type="ARBA" id="ARBA00022801"/>
    </source>
</evidence>
<dbReference type="Proteomes" id="UP000183015">
    <property type="component" value="Unassembled WGS sequence"/>
</dbReference>
<dbReference type="SUPFAM" id="SSF54001">
    <property type="entry name" value="Cysteine proteinases"/>
    <property type="match status" value="1"/>
</dbReference>
<feature type="coiled-coil region" evidence="5">
    <location>
        <begin position="50"/>
        <end position="91"/>
    </location>
</feature>
<feature type="coiled-coil region" evidence="5">
    <location>
        <begin position="145"/>
        <end position="182"/>
    </location>
</feature>
<keyword evidence="3 9" id="KW-0378">Hydrolase</keyword>
<feature type="chain" id="PRO_5010260281" evidence="7">
    <location>
        <begin position="38"/>
        <end position="336"/>
    </location>
</feature>
<keyword evidence="5" id="KW-0175">Coiled coil</keyword>
<evidence type="ECO:0000256" key="4">
    <source>
        <dbReference type="ARBA" id="ARBA00022807"/>
    </source>
</evidence>
<dbReference type="Gene3D" id="6.10.250.3150">
    <property type="match status" value="1"/>
</dbReference>
<evidence type="ECO:0000256" key="5">
    <source>
        <dbReference type="SAM" id="Coils"/>
    </source>
</evidence>
<sequence length="336" mass="35675">MASHRRPAAPSRTRTRISALTVVAATSVGLATQTAQAAPQPTTGQLKSQLDQLNSQSDKAVEAYNEAQAKQQQLQKKVSILQDEIARDQAKANDLMDSVGAMAANQYTEGAVDPTLQLLLTSDPTAFLQKATSMDQMSSNEAAKLQTLAAEEQTLNREKAQAQQELQALQAVTQQAAALKAAAADKVKATQKLLDSMTPSQRTQLTGGTGSNLPHGGKAGDSVEAAAFAAAQTRIGYPYHYGSTGPTQFDCSGLMMWSYEQAGYQLGRDTYAQMGDGTVVASEADLQIGDLVFFNGGEHVGMWAGNGIILHAPHTGALVRYESITTIGSIYAMRHI</sequence>
<comment type="similarity">
    <text evidence="1">Belongs to the peptidase C40 family.</text>
</comment>
<dbReference type="RefSeq" id="WP_042450782.1">
    <property type="nucleotide sequence ID" value="NZ_BBPN01000020.1"/>
</dbReference>
<dbReference type="Pfam" id="PF00877">
    <property type="entry name" value="NLPC_P60"/>
    <property type="match status" value="1"/>
</dbReference>
<dbReference type="InterPro" id="IPR000064">
    <property type="entry name" value="NLP_P60_dom"/>
</dbReference>
<gene>
    <name evidence="9" type="ORF">SAMN05414137_121118</name>
</gene>
<evidence type="ECO:0000313" key="10">
    <source>
        <dbReference type="Proteomes" id="UP000183015"/>
    </source>
</evidence>
<evidence type="ECO:0000256" key="2">
    <source>
        <dbReference type="ARBA" id="ARBA00022670"/>
    </source>
</evidence>
<feature type="region of interest" description="Disordered" evidence="6">
    <location>
        <begin position="197"/>
        <end position="217"/>
    </location>
</feature>
<dbReference type="GO" id="GO:0008234">
    <property type="term" value="F:cysteine-type peptidase activity"/>
    <property type="evidence" value="ECO:0007669"/>
    <property type="project" value="UniProtKB-KW"/>
</dbReference>
<dbReference type="GO" id="GO:0006508">
    <property type="term" value="P:proteolysis"/>
    <property type="evidence" value="ECO:0007669"/>
    <property type="project" value="UniProtKB-KW"/>
</dbReference>
<dbReference type="OrthoDB" id="9815778at2"/>
<dbReference type="PANTHER" id="PTHR47359:SF3">
    <property type="entry name" value="NLP_P60 DOMAIN-CONTAINING PROTEIN-RELATED"/>
    <property type="match status" value="1"/>
</dbReference>
<keyword evidence="10" id="KW-1185">Reference proteome</keyword>
<keyword evidence="7" id="KW-0732">Signal</keyword>
<evidence type="ECO:0000256" key="7">
    <source>
        <dbReference type="SAM" id="SignalP"/>
    </source>
</evidence>
<evidence type="ECO:0000256" key="6">
    <source>
        <dbReference type="SAM" id="MobiDB-lite"/>
    </source>
</evidence>
<name>A0A1H7WST3_STRJI</name>
<keyword evidence="2" id="KW-0645">Protease</keyword>
<dbReference type="Gene3D" id="3.90.1720.10">
    <property type="entry name" value="endopeptidase domain like (from Nostoc punctiforme)"/>
    <property type="match status" value="1"/>
</dbReference>
<protein>
    <submittedName>
        <fullName evidence="9">Cell wall-associated hydrolase, NlpC family</fullName>
    </submittedName>
</protein>